<dbReference type="Proteomes" id="UP000601435">
    <property type="component" value="Unassembled WGS sequence"/>
</dbReference>
<dbReference type="OrthoDB" id="412053at2759"/>
<dbReference type="EMBL" id="CAJNJA010035973">
    <property type="protein sequence ID" value="CAE7714216.1"/>
    <property type="molecule type" value="Genomic_DNA"/>
</dbReference>
<feature type="region of interest" description="Disordered" evidence="1">
    <location>
        <begin position="451"/>
        <end position="471"/>
    </location>
</feature>
<reference evidence="2" key="1">
    <citation type="submission" date="2021-02" db="EMBL/GenBank/DDBJ databases">
        <authorList>
            <person name="Dougan E. K."/>
            <person name="Rhodes N."/>
            <person name="Thang M."/>
            <person name="Chan C."/>
        </authorList>
    </citation>
    <scope>NUCLEOTIDE SEQUENCE</scope>
</reference>
<evidence type="ECO:0000256" key="1">
    <source>
        <dbReference type="SAM" id="MobiDB-lite"/>
    </source>
</evidence>
<evidence type="ECO:0000313" key="3">
    <source>
        <dbReference type="Proteomes" id="UP000601435"/>
    </source>
</evidence>
<sequence length="471" mass="51924">MDRIEGPTGPHGVSNQLEKETAFAIRVIIQAQVATLLANFSMMWHITSWGIALVTQTRGGFHAYLYGVIADTMGNTIGLLLLISSSLRFPLAEPKQNAARDAEDDSAYQREHYLGSTKMLAASGPPEPPEPDAGALSERSAWERKVKELASRRISAGQLLDFYARLGRQEDLMPHFDPAKSTTNDVVRQAIIPESRLNNLGSSLAEVFQLRLRKGAPRMVTHHWANRFRDLVAVVLADGLGLRRWDHLAEELSNGKEEEIKARLHAQGSLGIEYWICAFCINQHASICASSRGVVDTVTGEELPSCDCATPKFFNDMPIQCELNKFDDMMAHLHRSYKHGFLQVVAVDEGFQVFSRACCRLDQRVVLHSPEALEQHSGQLVSLKVENCSASRPEDKQAILSKIGGATEIAQFNATLQNLLLGAQGLLAGWLDGQQLLQEVGAIAARARARGEARASHPEDPEAAEEDYLEI</sequence>
<feature type="compositionally biased region" description="Basic and acidic residues" evidence="1">
    <location>
        <begin position="451"/>
        <end position="460"/>
    </location>
</feature>
<comment type="caution">
    <text evidence="2">The sequence shown here is derived from an EMBL/GenBank/DDBJ whole genome shotgun (WGS) entry which is preliminary data.</text>
</comment>
<evidence type="ECO:0000313" key="2">
    <source>
        <dbReference type="EMBL" id="CAE7714216.1"/>
    </source>
</evidence>
<gene>
    <name evidence="2" type="ORF">SNEC2469_LOCUS20587</name>
</gene>
<name>A0A812X780_9DINO</name>
<feature type="region of interest" description="Disordered" evidence="1">
    <location>
        <begin position="119"/>
        <end position="138"/>
    </location>
</feature>
<dbReference type="AlphaFoldDB" id="A0A812X780"/>
<keyword evidence="3" id="KW-1185">Reference proteome</keyword>
<proteinExistence type="predicted"/>
<protein>
    <submittedName>
        <fullName evidence="2">Uncharacterized protein</fullName>
    </submittedName>
</protein>
<feature type="compositionally biased region" description="Acidic residues" evidence="1">
    <location>
        <begin position="461"/>
        <end position="471"/>
    </location>
</feature>
<organism evidence="2 3">
    <name type="scientific">Symbiodinium necroappetens</name>
    <dbReference type="NCBI Taxonomy" id="1628268"/>
    <lineage>
        <taxon>Eukaryota</taxon>
        <taxon>Sar</taxon>
        <taxon>Alveolata</taxon>
        <taxon>Dinophyceae</taxon>
        <taxon>Suessiales</taxon>
        <taxon>Symbiodiniaceae</taxon>
        <taxon>Symbiodinium</taxon>
    </lineage>
</organism>
<accession>A0A812X780</accession>